<comment type="caution">
    <text evidence="2">The sequence shown here is derived from an EMBL/GenBank/DDBJ whole genome shotgun (WGS) entry which is preliminary data.</text>
</comment>
<dbReference type="Proteomes" id="UP001365542">
    <property type="component" value="Unassembled WGS sequence"/>
</dbReference>
<feature type="transmembrane region" description="Helical" evidence="1">
    <location>
        <begin position="47"/>
        <end position="74"/>
    </location>
</feature>
<feature type="transmembrane region" description="Helical" evidence="1">
    <location>
        <begin position="169"/>
        <end position="193"/>
    </location>
</feature>
<keyword evidence="1" id="KW-1133">Transmembrane helix</keyword>
<feature type="transmembrane region" description="Helical" evidence="1">
    <location>
        <begin position="134"/>
        <end position="157"/>
    </location>
</feature>
<evidence type="ECO:0000313" key="3">
    <source>
        <dbReference type="Proteomes" id="UP001365542"/>
    </source>
</evidence>
<dbReference type="AlphaFoldDB" id="A0AAV9X0H1"/>
<proteinExistence type="predicted"/>
<dbReference type="EMBL" id="JAVHJO010000012">
    <property type="protein sequence ID" value="KAK6531915.1"/>
    <property type="molecule type" value="Genomic_DNA"/>
</dbReference>
<organism evidence="2 3">
    <name type="scientific">Orbilia ellipsospora</name>
    <dbReference type="NCBI Taxonomy" id="2528407"/>
    <lineage>
        <taxon>Eukaryota</taxon>
        <taxon>Fungi</taxon>
        <taxon>Dikarya</taxon>
        <taxon>Ascomycota</taxon>
        <taxon>Pezizomycotina</taxon>
        <taxon>Orbiliomycetes</taxon>
        <taxon>Orbiliales</taxon>
        <taxon>Orbiliaceae</taxon>
        <taxon>Orbilia</taxon>
    </lineage>
</organism>
<gene>
    <name evidence="2" type="ORF">TWF694_003078</name>
</gene>
<accession>A0AAV9X0H1</accession>
<evidence type="ECO:0000313" key="2">
    <source>
        <dbReference type="EMBL" id="KAK6531915.1"/>
    </source>
</evidence>
<keyword evidence="1" id="KW-0812">Transmembrane</keyword>
<feature type="transmembrane region" description="Helical" evidence="1">
    <location>
        <begin position="683"/>
        <end position="706"/>
    </location>
</feature>
<keyword evidence="3" id="KW-1185">Reference proteome</keyword>
<protein>
    <submittedName>
        <fullName evidence="2">Uncharacterized protein</fullName>
    </submittedName>
</protein>
<evidence type="ECO:0000256" key="1">
    <source>
        <dbReference type="SAM" id="Phobius"/>
    </source>
</evidence>
<feature type="transmembrane region" description="Helical" evidence="1">
    <location>
        <begin position="101"/>
        <end position="122"/>
    </location>
</feature>
<keyword evidence="1" id="KW-0472">Membrane</keyword>
<sequence length="793" mass="86561">MAESHTDTPEFETSKSGPKIENISAYLKPPGAQEPVPKPNTTLANRIGLLSAIIFFGSSVFAIICMGWFAFLWWGTIDNSVWHRIVINDWATRAISLPSSFFRMAVVTQAGIALSMLAAIAIERSYVPLSHLPAVSIMRATAPSTTSTIFGLIFPLAQNSHEGRGPMTFSVIGLASLITLTTTLLGFTSTILISDSIVKPIPNGVTNVTVPLDFHWVQNSGQIVFDYYDLNYWQALPPVILPAFGEYSAAPLVSPGMVDTGPTIRAFLPFTNSKDRGQLHSYKGKAILWDGRVICQKPQISNYQVYTLPNDVQGIKGTIKNALPFPGIIEEASPAEAQFWCSVHLTGGGLYYPPLICELPLRSNVTVPVGAPSLDYSGGLKSEFRTANHTIRPGTAYLVLNRTELVKTPQQYLDENPEWGVVGHIPAIGIDYIPEGIILGTLCYTAMDAVDQDVEISNSQPIEELQLTSYVSATDPSVINDPALNLPYQFDTKILSQLIPSASNSTNSTMTSLPQRGVLSLKQPLSGWATPESTEENSDGPWTFNLSNPYSSYPDPRHVLIQLVDLTENLQGSPSIIRGNESVSFFQQESTTSGTDIKLFRGSSWIAQLYLAVQSHPHGNAAVALQSVFTVLLSTAYYNYLAQFEKYANISITTFQNVSSPGGPFGQRRGSDHHYTAYDAFPVGYTIVAITLGLHILFTTVAFLLFMSQTRWTRIGDTWQAVAHVVDHGGFSDVRHLLAHSQLTYSDRETVKKELETGRGKAVQMGIVGANGAVKLVRRGGRGPEDLEDIPVP</sequence>
<reference evidence="2 3" key="1">
    <citation type="submission" date="2019-10" db="EMBL/GenBank/DDBJ databases">
        <authorList>
            <person name="Palmer J.M."/>
        </authorList>
    </citation>
    <scope>NUCLEOTIDE SEQUENCE [LARGE SCALE GENOMIC DNA]</scope>
    <source>
        <strain evidence="2 3">TWF694</strain>
    </source>
</reference>
<name>A0AAV9X0H1_9PEZI</name>